<evidence type="ECO:0000313" key="2">
    <source>
        <dbReference type="EMBL" id="THF53077.1"/>
    </source>
</evidence>
<dbReference type="OrthoDB" id="1354842at2"/>
<gene>
    <name evidence="2" type="ORF">E6C50_02410</name>
</gene>
<feature type="chain" id="PRO_5020415447" evidence="1">
    <location>
        <begin position="24"/>
        <end position="163"/>
    </location>
</feature>
<sequence>MNALKQKAAVLFLLFLLAETVHSQTFISYQDLMTNNGYGSKKEGSAFDYDHVKSLLKELHPKLYILNGKEKNLTQGNLYYAEVDATSFRQLLAMDNIGSLEMLTLKLSANDAARIDPTALEKFKNLKYIYIICDFKCNPDYIKSLFLNNRHDYLIIYSISIPS</sequence>
<accession>A0A4S4A3R0</accession>
<keyword evidence="1" id="KW-0732">Signal</keyword>
<dbReference type="RefSeq" id="WP_136401601.1">
    <property type="nucleotide sequence ID" value="NZ_SSNZ01000001.1"/>
</dbReference>
<protein>
    <submittedName>
        <fullName evidence="2">Uncharacterized protein</fullName>
    </submittedName>
</protein>
<reference evidence="2 3" key="1">
    <citation type="submission" date="2019-04" db="EMBL/GenBank/DDBJ databases">
        <title>Flavobacterium sp. nov. isolated from construction timber.</title>
        <authorList>
            <person name="Lin S.-Y."/>
            <person name="Chang C.-T."/>
            <person name="Young C.-C."/>
        </authorList>
    </citation>
    <scope>NUCLEOTIDE SEQUENCE [LARGE SCALE GENOMIC DNA]</scope>
    <source>
        <strain evidence="2 3">CC-CTC003</strain>
    </source>
</reference>
<evidence type="ECO:0000256" key="1">
    <source>
        <dbReference type="SAM" id="SignalP"/>
    </source>
</evidence>
<name>A0A4S4A3R0_9FLAO</name>
<dbReference type="AlphaFoldDB" id="A0A4S4A3R0"/>
<dbReference type="EMBL" id="SSNZ01000001">
    <property type="protein sequence ID" value="THF53077.1"/>
    <property type="molecule type" value="Genomic_DNA"/>
</dbReference>
<proteinExistence type="predicted"/>
<evidence type="ECO:0000313" key="3">
    <source>
        <dbReference type="Proteomes" id="UP000307507"/>
    </source>
</evidence>
<comment type="caution">
    <text evidence="2">The sequence shown here is derived from an EMBL/GenBank/DDBJ whole genome shotgun (WGS) entry which is preliminary data.</text>
</comment>
<feature type="signal peptide" evidence="1">
    <location>
        <begin position="1"/>
        <end position="23"/>
    </location>
</feature>
<dbReference type="Proteomes" id="UP000307507">
    <property type="component" value="Unassembled WGS sequence"/>
</dbReference>
<keyword evidence="3" id="KW-1185">Reference proteome</keyword>
<organism evidence="2 3">
    <name type="scientific">Flavobacterium supellecticarium</name>
    <dbReference type="NCBI Taxonomy" id="2565924"/>
    <lineage>
        <taxon>Bacteria</taxon>
        <taxon>Pseudomonadati</taxon>
        <taxon>Bacteroidota</taxon>
        <taxon>Flavobacteriia</taxon>
        <taxon>Flavobacteriales</taxon>
        <taxon>Flavobacteriaceae</taxon>
        <taxon>Flavobacterium</taxon>
    </lineage>
</organism>